<keyword evidence="2" id="KW-0732">Signal</keyword>
<reference evidence="3 4" key="1">
    <citation type="submission" date="2016-07" db="EMBL/GenBank/DDBJ databases">
        <title>Draft genome sequence of Prauserella muralis DSM 45305, isolated from a mould-covered wall in an indoor environment.</title>
        <authorList>
            <person name="Ruckert C."/>
            <person name="Albersmeier A."/>
            <person name="Jiang C.-L."/>
            <person name="Jiang Y."/>
            <person name="Kalinowski J."/>
            <person name="Schneider O."/>
            <person name="Winkler A."/>
            <person name="Zotchev S.B."/>
        </authorList>
    </citation>
    <scope>NUCLEOTIDE SEQUENCE [LARGE SCALE GENOMIC DNA]</scope>
    <source>
        <strain evidence="3 4">DSM 45305</strain>
    </source>
</reference>
<protein>
    <recommendedName>
        <fullName evidence="5">Pyrroloquinoline-quinone binding quinoprotein</fullName>
    </recommendedName>
</protein>
<evidence type="ECO:0000313" key="4">
    <source>
        <dbReference type="Proteomes" id="UP000249915"/>
    </source>
</evidence>
<dbReference type="EMBL" id="MASW01000006">
    <property type="protein sequence ID" value="PXY21373.1"/>
    <property type="molecule type" value="Genomic_DNA"/>
</dbReference>
<organism evidence="3 4">
    <name type="scientific">Prauserella muralis</name>
    <dbReference type="NCBI Taxonomy" id="588067"/>
    <lineage>
        <taxon>Bacteria</taxon>
        <taxon>Bacillati</taxon>
        <taxon>Actinomycetota</taxon>
        <taxon>Actinomycetes</taxon>
        <taxon>Pseudonocardiales</taxon>
        <taxon>Pseudonocardiaceae</taxon>
        <taxon>Prauserella</taxon>
    </lineage>
</organism>
<gene>
    <name evidence="3" type="ORF">BAY60_24405</name>
</gene>
<evidence type="ECO:0000256" key="2">
    <source>
        <dbReference type="SAM" id="SignalP"/>
    </source>
</evidence>
<proteinExistence type="predicted"/>
<feature type="region of interest" description="Disordered" evidence="1">
    <location>
        <begin position="18"/>
        <end position="44"/>
    </location>
</feature>
<evidence type="ECO:0000256" key="1">
    <source>
        <dbReference type="SAM" id="MobiDB-lite"/>
    </source>
</evidence>
<dbReference type="Proteomes" id="UP000249915">
    <property type="component" value="Unassembled WGS sequence"/>
</dbReference>
<sequence length="430" mass="44457">MALTTSVLVLAVAACGSSAEGTGAGRPAPVSGSAPVPQVSVPEGFDNTRGWAIREGADGTRFARPVMAPRAGLVVVRGTTHDGRTSHVAAHDAETGTVRWTGGPVPRPEGKVDALPFVVNDGDDEYVVLATSGTEGGDNGLDKASDVTRLHVYDADSSGDDVAARHEITVPHTASGYELGSDGTFLVRYRNGATVVNVGTGETTPYDGDERIQAPRECGQLIGSCNDRAHVVGVTVNGPLVQGTEAFWVPGGWFSDDVVPPGASPREGSATVEVAGSPDGESVVAAWPVREGISGTQRVWAVHDGRTGEVVASVTCEQRGDGYGNPVDVRPALSDNGRYLIFDLVGFDLETGEGRCFGETDTRREIQLTSVADDGTAFGDTGDTPVAVSLTTAEARPLGEKTVVPSLIGAGVGVFSEDGGDDLLVYPRTD</sequence>
<accession>A0A2V4AMU9</accession>
<feature type="chain" id="PRO_5015939816" description="Pyrroloquinoline-quinone binding quinoprotein" evidence="2">
    <location>
        <begin position="20"/>
        <end position="430"/>
    </location>
</feature>
<evidence type="ECO:0000313" key="3">
    <source>
        <dbReference type="EMBL" id="PXY21373.1"/>
    </source>
</evidence>
<keyword evidence="4" id="KW-1185">Reference proteome</keyword>
<name>A0A2V4AMU9_9PSEU</name>
<evidence type="ECO:0008006" key="5">
    <source>
        <dbReference type="Google" id="ProtNLM"/>
    </source>
</evidence>
<comment type="caution">
    <text evidence="3">The sequence shown here is derived from an EMBL/GenBank/DDBJ whole genome shotgun (WGS) entry which is preliminary data.</text>
</comment>
<dbReference type="AlphaFoldDB" id="A0A2V4AMU9"/>
<feature type="signal peptide" evidence="2">
    <location>
        <begin position="1"/>
        <end position="19"/>
    </location>
</feature>